<dbReference type="Proteomes" id="UP000294933">
    <property type="component" value="Unassembled WGS sequence"/>
</dbReference>
<evidence type="ECO:0000313" key="2">
    <source>
        <dbReference type="EMBL" id="TDL18082.1"/>
    </source>
</evidence>
<gene>
    <name evidence="2" type="ORF">BD410DRAFT_843077</name>
</gene>
<feature type="transmembrane region" description="Helical" evidence="1">
    <location>
        <begin position="6"/>
        <end position="28"/>
    </location>
</feature>
<accession>A0A4Y7PTA0</accession>
<keyword evidence="1" id="KW-0812">Transmembrane</keyword>
<dbReference type="AlphaFoldDB" id="A0A4Y7PTA0"/>
<keyword evidence="1" id="KW-0472">Membrane</keyword>
<dbReference type="OrthoDB" id="2802397at2759"/>
<dbReference type="VEuPathDB" id="FungiDB:BD410DRAFT_843077"/>
<proteinExistence type="predicted"/>
<feature type="transmembrane region" description="Helical" evidence="1">
    <location>
        <begin position="80"/>
        <end position="99"/>
    </location>
</feature>
<organism evidence="2 3">
    <name type="scientific">Rickenella mellea</name>
    <dbReference type="NCBI Taxonomy" id="50990"/>
    <lineage>
        <taxon>Eukaryota</taxon>
        <taxon>Fungi</taxon>
        <taxon>Dikarya</taxon>
        <taxon>Basidiomycota</taxon>
        <taxon>Agaricomycotina</taxon>
        <taxon>Agaricomycetes</taxon>
        <taxon>Hymenochaetales</taxon>
        <taxon>Rickenellaceae</taxon>
        <taxon>Rickenella</taxon>
    </lineage>
</organism>
<evidence type="ECO:0000256" key="1">
    <source>
        <dbReference type="SAM" id="Phobius"/>
    </source>
</evidence>
<protein>
    <submittedName>
        <fullName evidence="2">Uncharacterized protein</fullName>
    </submittedName>
</protein>
<keyword evidence="1" id="KW-1133">Transmembrane helix</keyword>
<evidence type="ECO:0000313" key="3">
    <source>
        <dbReference type="Proteomes" id="UP000294933"/>
    </source>
</evidence>
<reference evidence="2 3" key="1">
    <citation type="submission" date="2018-06" db="EMBL/GenBank/DDBJ databases">
        <title>A transcriptomic atlas of mushroom development highlights an independent origin of complex multicellularity.</title>
        <authorList>
            <consortium name="DOE Joint Genome Institute"/>
            <person name="Krizsan K."/>
            <person name="Almasi E."/>
            <person name="Merenyi Z."/>
            <person name="Sahu N."/>
            <person name="Viragh M."/>
            <person name="Koszo T."/>
            <person name="Mondo S."/>
            <person name="Kiss B."/>
            <person name="Balint B."/>
            <person name="Kues U."/>
            <person name="Barry K."/>
            <person name="Hegedus J.C."/>
            <person name="Henrissat B."/>
            <person name="Johnson J."/>
            <person name="Lipzen A."/>
            <person name="Ohm R."/>
            <person name="Nagy I."/>
            <person name="Pangilinan J."/>
            <person name="Yan J."/>
            <person name="Xiong Y."/>
            <person name="Grigoriev I.V."/>
            <person name="Hibbett D.S."/>
            <person name="Nagy L.G."/>
        </authorList>
    </citation>
    <scope>NUCLEOTIDE SEQUENCE [LARGE SCALE GENOMIC DNA]</scope>
    <source>
        <strain evidence="2 3">SZMC22713</strain>
    </source>
</reference>
<feature type="transmembrane region" description="Helical" evidence="1">
    <location>
        <begin position="49"/>
        <end position="74"/>
    </location>
</feature>
<sequence>MNLKFAVQLASVVLTLFLDIVVFTLTFAKTIHQAIEMRKLGLGNGLGYFILRDGTMYFLAKLVFGVVATTIFFVPASGAIGNWVGIIIHMSDVLTIILINRLVLNLRRVSHIQEGNVPTLGPIGTIQEPAFATYSILGNLGAPLRMGEEDKHDDDVTEEVNIDDGAEVVEEREIGNHTEIIEEPRFPSEV</sequence>
<keyword evidence="3" id="KW-1185">Reference proteome</keyword>
<dbReference type="EMBL" id="ML170212">
    <property type="protein sequence ID" value="TDL18082.1"/>
    <property type="molecule type" value="Genomic_DNA"/>
</dbReference>
<name>A0A4Y7PTA0_9AGAM</name>